<gene>
    <name evidence="1" type="ORF">GCM10010885_16030</name>
</gene>
<sequence>MLKKALAGAFLVGLILPMAYLGPSRWMQMAHAEVNVPSELTITVPLPKLEALPSPTLAELGNPAPATTPASSKVPKPRGFVGPFHVEAGIGHAKLITTVVTLSGGISVEGDFGDGGYIIARNLKTGKEYTSMVHKGTVSKEACYIAVPRGVYNVYITAGSHAHAAETYSQINVYFD</sequence>
<evidence type="ECO:0000313" key="1">
    <source>
        <dbReference type="EMBL" id="GGJ07744.1"/>
    </source>
</evidence>
<protein>
    <submittedName>
        <fullName evidence="1">Uncharacterized protein</fullName>
    </submittedName>
</protein>
<organism evidence="1 2">
    <name type="scientific">Alicyclobacillus cellulosilyticus</name>
    <dbReference type="NCBI Taxonomy" id="1003997"/>
    <lineage>
        <taxon>Bacteria</taxon>
        <taxon>Bacillati</taxon>
        <taxon>Bacillota</taxon>
        <taxon>Bacilli</taxon>
        <taxon>Bacillales</taxon>
        <taxon>Alicyclobacillaceae</taxon>
        <taxon>Alicyclobacillus</taxon>
    </lineage>
</organism>
<keyword evidence="2" id="KW-1185">Reference proteome</keyword>
<accession>A0A917NLZ4</accession>
<proteinExistence type="predicted"/>
<comment type="caution">
    <text evidence="1">The sequence shown here is derived from an EMBL/GenBank/DDBJ whole genome shotgun (WGS) entry which is preliminary data.</text>
</comment>
<dbReference type="Proteomes" id="UP000637695">
    <property type="component" value="Unassembled WGS sequence"/>
</dbReference>
<reference evidence="1" key="2">
    <citation type="submission" date="2020-09" db="EMBL/GenBank/DDBJ databases">
        <authorList>
            <person name="Sun Q."/>
            <person name="Ohkuma M."/>
        </authorList>
    </citation>
    <scope>NUCLEOTIDE SEQUENCE</scope>
    <source>
        <strain evidence="1">JCM 18487</strain>
    </source>
</reference>
<name>A0A917NLZ4_9BACL</name>
<dbReference type="AlphaFoldDB" id="A0A917NLZ4"/>
<dbReference type="EMBL" id="BMOY01000023">
    <property type="protein sequence ID" value="GGJ07744.1"/>
    <property type="molecule type" value="Genomic_DNA"/>
</dbReference>
<reference evidence="1" key="1">
    <citation type="journal article" date="2014" name="Int. J. Syst. Evol. Microbiol.">
        <title>Complete genome sequence of Corynebacterium casei LMG S-19264T (=DSM 44701T), isolated from a smear-ripened cheese.</title>
        <authorList>
            <consortium name="US DOE Joint Genome Institute (JGI-PGF)"/>
            <person name="Walter F."/>
            <person name="Albersmeier A."/>
            <person name="Kalinowski J."/>
            <person name="Ruckert C."/>
        </authorList>
    </citation>
    <scope>NUCLEOTIDE SEQUENCE</scope>
    <source>
        <strain evidence="1">JCM 18487</strain>
    </source>
</reference>
<evidence type="ECO:0000313" key="2">
    <source>
        <dbReference type="Proteomes" id="UP000637695"/>
    </source>
</evidence>